<gene>
    <name evidence="1" type="ORF">GCM10009547_49080</name>
</gene>
<protein>
    <recommendedName>
        <fullName evidence="3">Urease accessory protein</fullName>
    </recommendedName>
</protein>
<organism evidence="1 2">
    <name type="scientific">Sporichthya brevicatena</name>
    <dbReference type="NCBI Taxonomy" id="171442"/>
    <lineage>
        <taxon>Bacteria</taxon>
        <taxon>Bacillati</taxon>
        <taxon>Actinomycetota</taxon>
        <taxon>Actinomycetes</taxon>
        <taxon>Sporichthyales</taxon>
        <taxon>Sporichthyaceae</taxon>
        <taxon>Sporichthya</taxon>
    </lineage>
</organism>
<comment type="caution">
    <text evidence="1">The sequence shown here is derived from an EMBL/GenBank/DDBJ whole genome shotgun (WGS) entry which is preliminary data.</text>
</comment>
<dbReference type="Proteomes" id="UP001500957">
    <property type="component" value="Unassembled WGS sequence"/>
</dbReference>
<dbReference type="EMBL" id="BAAAHE010000068">
    <property type="protein sequence ID" value="GAA0639163.1"/>
    <property type="molecule type" value="Genomic_DNA"/>
</dbReference>
<sequence>MIPHSVAAVVASAGRRFADRGGNSLRLEVTGRLVTLRGPERGDGPEQLLEAGIALFDLRVGAEERGMRAEVAVLPPEDLTAWATVTLHPRALHRDPGEIAWPARPRLLGVGRSGRRSARELVAACERGAASEGIALRVAPMPLPTHVGLTLRARGDDPAHWIALGQCWAGIARLADRCGWIAHLRTRPGATPTLGRFLGAQVEVWLLARETPPPGRAAVATDEWFGF</sequence>
<proteinExistence type="predicted"/>
<evidence type="ECO:0000313" key="1">
    <source>
        <dbReference type="EMBL" id="GAA0639163.1"/>
    </source>
</evidence>
<reference evidence="1 2" key="1">
    <citation type="journal article" date="2019" name="Int. J. Syst. Evol. Microbiol.">
        <title>The Global Catalogue of Microorganisms (GCM) 10K type strain sequencing project: providing services to taxonomists for standard genome sequencing and annotation.</title>
        <authorList>
            <consortium name="The Broad Institute Genomics Platform"/>
            <consortium name="The Broad Institute Genome Sequencing Center for Infectious Disease"/>
            <person name="Wu L."/>
            <person name="Ma J."/>
        </authorList>
    </citation>
    <scope>NUCLEOTIDE SEQUENCE [LARGE SCALE GENOMIC DNA]</scope>
    <source>
        <strain evidence="1 2">JCM 10671</strain>
    </source>
</reference>
<keyword evidence="2" id="KW-1185">Reference proteome</keyword>
<name>A0ABN1HD74_9ACTN</name>
<evidence type="ECO:0000313" key="2">
    <source>
        <dbReference type="Proteomes" id="UP001500957"/>
    </source>
</evidence>
<evidence type="ECO:0008006" key="3">
    <source>
        <dbReference type="Google" id="ProtNLM"/>
    </source>
</evidence>
<accession>A0ABN1HD74</accession>